<keyword evidence="6" id="KW-1185">Reference proteome</keyword>
<dbReference type="Gene3D" id="3.40.50.1580">
    <property type="entry name" value="Nucleoside phosphorylase domain"/>
    <property type="match status" value="1"/>
</dbReference>
<feature type="domain" description="Nucleoside phosphorylase" evidence="4">
    <location>
        <begin position="25"/>
        <end position="231"/>
    </location>
</feature>
<dbReference type="GO" id="GO:0005829">
    <property type="term" value="C:cytosol"/>
    <property type="evidence" value="ECO:0007669"/>
    <property type="project" value="TreeGrafter"/>
</dbReference>
<dbReference type="InterPro" id="IPR000845">
    <property type="entry name" value="Nucleoside_phosphorylase_d"/>
</dbReference>
<dbReference type="GO" id="GO:0009164">
    <property type="term" value="P:nucleoside catabolic process"/>
    <property type="evidence" value="ECO:0007669"/>
    <property type="project" value="UniProtKB-ARBA"/>
</dbReference>
<dbReference type="Pfam" id="PF01048">
    <property type="entry name" value="PNP_UDP_1"/>
    <property type="match status" value="1"/>
</dbReference>
<keyword evidence="2" id="KW-0328">Glycosyltransferase</keyword>
<dbReference type="AlphaFoldDB" id="A0A0A3J363"/>
<comment type="similarity">
    <text evidence="1">Belongs to the PNP/UDP phosphorylase family.</text>
</comment>
<evidence type="ECO:0000256" key="1">
    <source>
        <dbReference type="ARBA" id="ARBA00010456"/>
    </source>
</evidence>
<dbReference type="OrthoDB" id="9772602at2"/>
<proteinExistence type="inferred from homology"/>
<dbReference type="PROSITE" id="PS01232">
    <property type="entry name" value="PNP_UDP_1"/>
    <property type="match status" value="1"/>
</dbReference>
<evidence type="ECO:0000259" key="4">
    <source>
        <dbReference type="Pfam" id="PF01048"/>
    </source>
</evidence>
<name>A0A0A3J363_9BACL</name>
<dbReference type="SUPFAM" id="SSF53167">
    <property type="entry name" value="Purine and uridine phosphorylases"/>
    <property type="match status" value="1"/>
</dbReference>
<dbReference type="InterPro" id="IPR035994">
    <property type="entry name" value="Nucleoside_phosphorylase_sf"/>
</dbReference>
<protein>
    <recommendedName>
        <fullName evidence="4">Nucleoside phosphorylase domain-containing protein</fullName>
    </recommendedName>
</protein>
<keyword evidence="3" id="KW-0808">Transferase</keyword>
<evidence type="ECO:0000313" key="6">
    <source>
        <dbReference type="Proteomes" id="UP000030595"/>
    </source>
</evidence>
<dbReference type="PANTHER" id="PTHR43691:SF13">
    <property type="entry name" value="URIDINE PHOSPHORYLASE"/>
    <property type="match status" value="1"/>
</dbReference>
<dbReference type="CDD" id="cd17767">
    <property type="entry name" value="UP_EcUdp-like"/>
    <property type="match status" value="1"/>
</dbReference>
<dbReference type="RefSeq" id="WP_036173712.1">
    <property type="nucleotide sequence ID" value="NZ_AVCZ01000007.1"/>
</dbReference>
<evidence type="ECO:0000256" key="3">
    <source>
        <dbReference type="ARBA" id="ARBA00022679"/>
    </source>
</evidence>
<dbReference type="Proteomes" id="UP000030595">
    <property type="component" value="Unassembled WGS sequence"/>
</dbReference>
<evidence type="ECO:0000313" key="5">
    <source>
        <dbReference type="EMBL" id="KGR91346.1"/>
    </source>
</evidence>
<organism evidence="5 6">
    <name type="scientific">Ureibacillus massiliensis 4400831 = CIP 108448 = CCUG 49529</name>
    <dbReference type="NCBI Taxonomy" id="1211035"/>
    <lineage>
        <taxon>Bacteria</taxon>
        <taxon>Bacillati</taxon>
        <taxon>Bacillota</taxon>
        <taxon>Bacilli</taxon>
        <taxon>Bacillales</taxon>
        <taxon>Caryophanaceae</taxon>
        <taxon>Ureibacillus</taxon>
    </lineage>
</organism>
<reference evidence="5 6" key="1">
    <citation type="submission" date="2014-02" db="EMBL/GenBank/DDBJ databases">
        <title>Draft genome sequence of Lysinibacillus massiliensis CCUG 49529.</title>
        <authorList>
            <person name="Zhang F."/>
            <person name="Wang G."/>
            <person name="Zhang L."/>
        </authorList>
    </citation>
    <scope>NUCLEOTIDE SEQUENCE [LARGE SCALE GENOMIC DNA]</scope>
    <source>
        <strain evidence="5 6">CCUG 49529</strain>
    </source>
</reference>
<comment type="caution">
    <text evidence="5">The sequence shown here is derived from an EMBL/GenBank/DDBJ whole genome shotgun (WGS) entry which is preliminary data.</text>
</comment>
<dbReference type="eggNOG" id="COG2820">
    <property type="taxonomic scope" value="Bacteria"/>
</dbReference>
<dbReference type="InterPro" id="IPR018016">
    <property type="entry name" value="Nucleoside_phosphorylase_CS"/>
</dbReference>
<accession>A0A0A3J363</accession>
<dbReference type="GO" id="GO:0016763">
    <property type="term" value="F:pentosyltransferase activity"/>
    <property type="evidence" value="ECO:0007669"/>
    <property type="project" value="InterPro"/>
</dbReference>
<evidence type="ECO:0000256" key="2">
    <source>
        <dbReference type="ARBA" id="ARBA00022676"/>
    </source>
</evidence>
<dbReference type="PANTHER" id="PTHR43691">
    <property type="entry name" value="URIDINE PHOSPHORYLASE"/>
    <property type="match status" value="1"/>
</dbReference>
<gene>
    <name evidence="5" type="ORF">CD30_05860</name>
</gene>
<dbReference type="EMBL" id="JPVQ01000007">
    <property type="protein sequence ID" value="KGR91346.1"/>
    <property type="molecule type" value="Genomic_DNA"/>
</dbReference>
<sequence length="258" mass="28007">MSERNLVAEGKQYHIACGKGDVGRYVFLPGDPGRVPKIAKYFDHAEKVAENREYVVYTGYLDGVKVSACSTGIGAPSAAIAMEELIEIGADTFIRVGKSGALQKELIPGSLVISTGAVRDDGTSPYYLPVEYPAVAHLDVVNALIHASKRLNMPHTFGIIQSKSAFYTEIRPETFPMVDEIVARWNAYQKAGVLVSEMEAAVLFTIADIKKVRAGCLVQVSDNQFAGEHLGKEISMDDAIKTGIEAVKIMIQQDIANK</sequence>